<gene>
    <name evidence="3" type="ORF">ANCCEY_07765</name>
</gene>
<feature type="domain" description="SCP" evidence="2">
    <location>
        <begin position="52"/>
        <end position="169"/>
    </location>
</feature>
<reference evidence="3 4" key="1">
    <citation type="submission" date="2013-05" db="EMBL/GenBank/DDBJ databases">
        <title>Draft genome of the parasitic nematode Anyclostoma ceylanicum.</title>
        <authorList>
            <person name="Mitreva M."/>
        </authorList>
    </citation>
    <scope>NUCLEOTIDE SEQUENCE [LARGE SCALE GENOMIC DNA]</scope>
</reference>
<dbReference type="SMART" id="SM00198">
    <property type="entry name" value="SCP"/>
    <property type="match status" value="1"/>
</dbReference>
<dbReference type="AlphaFoldDB" id="A0A0D6LMP6"/>
<sequence>MFLSVLLELVLLGAEVYAGERAGSIIEQHGSFSQMSIRSGSRCPDSSFMDDFTRSMILEYHDSTRRSIAAGILPNKTGLLGPAKDMFKLEWDCDLENKAERIAEKCPKDVPGNSAQNIGTFPGAGSDLNWINAVSAIVPWVFHVQWYGVTNSQNKLTDTRLSNFANVRHT</sequence>
<dbReference type="Pfam" id="PF00188">
    <property type="entry name" value="CAP"/>
    <property type="match status" value="1"/>
</dbReference>
<keyword evidence="1" id="KW-0732">Signal</keyword>
<dbReference type="Gene3D" id="3.40.33.10">
    <property type="entry name" value="CAP"/>
    <property type="match status" value="1"/>
</dbReference>
<dbReference type="InterPro" id="IPR014044">
    <property type="entry name" value="CAP_dom"/>
</dbReference>
<evidence type="ECO:0000256" key="1">
    <source>
        <dbReference type="SAM" id="SignalP"/>
    </source>
</evidence>
<dbReference type="CDD" id="cd05380">
    <property type="entry name" value="CAP_euk"/>
    <property type="match status" value="1"/>
</dbReference>
<feature type="signal peptide" evidence="1">
    <location>
        <begin position="1"/>
        <end position="18"/>
    </location>
</feature>
<organism evidence="3 4">
    <name type="scientific">Ancylostoma ceylanicum</name>
    <dbReference type="NCBI Taxonomy" id="53326"/>
    <lineage>
        <taxon>Eukaryota</taxon>
        <taxon>Metazoa</taxon>
        <taxon>Ecdysozoa</taxon>
        <taxon>Nematoda</taxon>
        <taxon>Chromadorea</taxon>
        <taxon>Rhabditida</taxon>
        <taxon>Rhabditina</taxon>
        <taxon>Rhabditomorpha</taxon>
        <taxon>Strongyloidea</taxon>
        <taxon>Ancylostomatidae</taxon>
        <taxon>Ancylostomatinae</taxon>
        <taxon>Ancylostoma</taxon>
    </lineage>
</organism>
<dbReference type="SUPFAM" id="SSF55797">
    <property type="entry name" value="PR-1-like"/>
    <property type="match status" value="1"/>
</dbReference>
<dbReference type="Proteomes" id="UP000054495">
    <property type="component" value="Unassembled WGS sequence"/>
</dbReference>
<protein>
    <submittedName>
        <fullName evidence="3">SCP-like protein</fullName>
    </submittedName>
</protein>
<accession>A0A0D6LMP6</accession>
<name>A0A0D6LMP6_9BILA</name>
<keyword evidence="4" id="KW-1185">Reference proteome</keyword>
<evidence type="ECO:0000313" key="3">
    <source>
        <dbReference type="EMBL" id="EPB73144.1"/>
    </source>
</evidence>
<evidence type="ECO:0000259" key="2">
    <source>
        <dbReference type="SMART" id="SM00198"/>
    </source>
</evidence>
<dbReference type="InterPro" id="IPR035940">
    <property type="entry name" value="CAP_sf"/>
</dbReference>
<dbReference type="EMBL" id="KE125004">
    <property type="protein sequence ID" value="EPB73144.1"/>
    <property type="molecule type" value="Genomic_DNA"/>
</dbReference>
<feature type="chain" id="PRO_5002307049" evidence="1">
    <location>
        <begin position="19"/>
        <end position="170"/>
    </location>
</feature>
<proteinExistence type="predicted"/>
<evidence type="ECO:0000313" key="4">
    <source>
        <dbReference type="Proteomes" id="UP000054495"/>
    </source>
</evidence>